<feature type="domain" description="DDE-1" evidence="1">
    <location>
        <begin position="19"/>
        <end position="111"/>
    </location>
</feature>
<name>A0A8X7BIM8_TRICX</name>
<dbReference type="Pfam" id="PF03184">
    <property type="entry name" value="DDE_1"/>
    <property type="match status" value="1"/>
</dbReference>
<protein>
    <submittedName>
        <fullName evidence="2">HTH CENPB-type domain-containing protein</fullName>
    </submittedName>
</protein>
<keyword evidence="3" id="KW-1185">Reference proteome</keyword>
<accession>A0A8X7BIM8</accession>
<proteinExistence type="predicted"/>
<evidence type="ECO:0000313" key="2">
    <source>
        <dbReference type="EMBL" id="GFY31834.1"/>
    </source>
</evidence>
<comment type="caution">
    <text evidence="2">The sequence shown here is derived from an EMBL/GenBank/DDBJ whole genome shotgun (WGS) entry which is preliminary data.</text>
</comment>
<organism evidence="2 3">
    <name type="scientific">Trichonephila clavipes</name>
    <name type="common">Golden silk orbweaver</name>
    <name type="synonym">Nephila clavipes</name>
    <dbReference type="NCBI Taxonomy" id="2585209"/>
    <lineage>
        <taxon>Eukaryota</taxon>
        <taxon>Metazoa</taxon>
        <taxon>Ecdysozoa</taxon>
        <taxon>Arthropoda</taxon>
        <taxon>Chelicerata</taxon>
        <taxon>Arachnida</taxon>
        <taxon>Araneae</taxon>
        <taxon>Araneomorphae</taxon>
        <taxon>Entelegynae</taxon>
        <taxon>Araneoidea</taxon>
        <taxon>Nephilidae</taxon>
        <taxon>Trichonephila</taxon>
    </lineage>
</organism>
<sequence length="117" mass="13753">MPSYSLQGAKECVDELYPFSEWYFKDFILNIKKLREREGKTGKVLFILDNAPCYPPAEILNTIDDDFSVMYLPPNVTALVQPMDQGVIEKLKRIYRKQVLRRLFLAENDEEKCFCFC</sequence>
<dbReference type="AlphaFoldDB" id="A0A8X7BIM8"/>
<gene>
    <name evidence="2" type="primary">g.43446</name>
    <name evidence="2" type="ORF">TNCV_4201421</name>
</gene>
<dbReference type="Proteomes" id="UP000887159">
    <property type="component" value="Unassembled WGS sequence"/>
</dbReference>
<reference evidence="2" key="1">
    <citation type="submission" date="2020-08" db="EMBL/GenBank/DDBJ databases">
        <title>Multicomponent nature underlies the extraordinary mechanical properties of spider dragline silk.</title>
        <authorList>
            <person name="Kono N."/>
            <person name="Nakamura H."/>
            <person name="Mori M."/>
            <person name="Yoshida Y."/>
            <person name="Ohtoshi R."/>
            <person name="Malay A.D."/>
            <person name="Moran D.A.P."/>
            <person name="Tomita M."/>
            <person name="Numata K."/>
            <person name="Arakawa K."/>
        </authorList>
    </citation>
    <scope>NUCLEOTIDE SEQUENCE</scope>
</reference>
<dbReference type="GO" id="GO:0003676">
    <property type="term" value="F:nucleic acid binding"/>
    <property type="evidence" value="ECO:0007669"/>
    <property type="project" value="InterPro"/>
</dbReference>
<evidence type="ECO:0000259" key="1">
    <source>
        <dbReference type="Pfam" id="PF03184"/>
    </source>
</evidence>
<dbReference type="EMBL" id="BMAU01021400">
    <property type="protein sequence ID" value="GFY31834.1"/>
    <property type="molecule type" value="Genomic_DNA"/>
</dbReference>
<dbReference type="InterPro" id="IPR004875">
    <property type="entry name" value="DDE_SF_endonuclease_dom"/>
</dbReference>
<evidence type="ECO:0000313" key="3">
    <source>
        <dbReference type="Proteomes" id="UP000887159"/>
    </source>
</evidence>